<evidence type="ECO:0000313" key="1">
    <source>
        <dbReference type="EMBL" id="MBK3519725.1"/>
    </source>
</evidence>
<gene>
    <name evidence="1" type="ORF">JIV24_20460</name>
</gene>
<reference evidence="1 2" key="1">
    <citation type="submission" date="2021-01" db="EMBL/GenBank/DDBJ databases">
        <title>Carboxyliciviraga sp.nov., isolated from coastal sediments.</title>
        <authorList>
            <person name="Lu D."/>
            <person name="Zhang T."/>
        </authorList>
    </citation>
    <scope>NUCLEOTIDE SEQUENCE [LARGE SCALE GENOMIC DNA]</scope>
    <source>
        <strain evidence="1 2">N1Y132</strain>
    </source>
</reference>
<accession>A0ABS1HQ32</accession>
<keyword evidence="2" id="KW-1185">Reference proteome</keyword>
<name>A0ABS1HQ32_9BACT</name>
<dbReference type="Proteomes" id="UP000605676">
    <property type="component" value="Unassembled WGS sequence"/>
</dbReference>
<protein>
    <submittedName>
        <fullName evidence="1">Uncharacterized protein</fullName>
    </submittedName>
</protein>
<organism evidence="1 2">
    <name type="scientific">Carboxylicivirga marina</name>
    <dbReference type="NCBI Taxonomy" id="2800988"/>
    <lineage>
        <taxon>Bacteria</taxon>
        <taxon>Pseudomonadati</taxon>
        <taxon>Bacteroidota</taxon>
        <taxon>Bacteroidia</taxon>
        <taxon>Marinilabiliales</taxon>
        <taxon>Marinilabiliaceae</taxon>
        <taxon>Carboxylicivirga</taxon>
    </lineage>
</organism>
<comment type="caution">
    <text evidence="1">The sequence shown here is derived from an EMBL/GenBank/DDBJ whole genome shotgun (WGS) entry which is preliminary data.</text>
</comment>
<proteinExistence type="predicted"/>
<dbReference type="RefSeq" id="WP_200466944.1">
    <property type="nucleotide sequence ID" value="NZ_JAENRR010000087.1"/>
</dbReference>
<dbReference type="EMBL" id="JAENRR010000087">
    <property type="protein sequence ID" value="MBK3519725.1"/>
    <property type="molecule type" value="Genomic_DNA"/>
</dbReference>
<evidence type="ECO:0000313" key="2">
    <source>
        <dbReference type="Proteomes" id="UP000605676"/>
    </source>
</evidence>
<sequence length="129" mass="15818">MKRDKFNLIDVYLNNPSMVEIARKTLHRCDMKHLEHAIKNDLDEPTKEACDCMDMIKCHYRWYLIGHHQTLHRVMHEIRRYKQAFFYERKVLMEIIETIEQEVLNRELYEAMPRHLQAKRKILKAIDHD</sequence>